<evidence type="ECO:0000256" key="1">
    <source>
        <dbReference type="ARBA" id="ARBA00006040"/>
    </source>
</evidence>
<dbReference type="SUPFAM" id="SSF55486">
    <property type="entry name" value="Metalloproteases ('zincins'), catalytic domain"/>
    <property type="match status" value="1"/>
</dbReference>
<evidence type="ECO:0000313" key="12">
    <source>
        <dbReference type="EMBL" id="WXK39033.1"/>
    </source>
</evidence>
<evidence type="ECO:0000256" key="8">
    <source>
        <dbReference type="ARBA" id="ARBA00026100"/>
    </source>
</evidence>
<dbReference type="InterPro" id="IPR001567">
    <property type="entry name" value="Pept_M3A_M3B_dom"/>
</dbReference>
<feature type="domain" description="Oligopeptidase A N-terminal" evidence="11">
    <location>
        <begin position="51"/>
        <end position="152"/>
    </location>
</feature>
<keyword evidence="6 9" id="KW-0482">Metalloprotease</keyword>
<dbReference type="Gene3D" id="3.40.390.10">
    <property type="entry name" value="Collagenase (Catalytic Domain)"/>
    <property type="match status" value="1"/>
</dbReference>
<evidence type="ECO:0000256" key="5">
    <source>
        <dbReference type="ARBA" id="ARBA00022833"/>
    </source>
</evidence>
<dbReference type="PANTHER" id="PTHR11804:SF84">
    <property type="entry name" value="SACCHAROLYSIN"/>
    <property type="match status" value="1"/>
</dbReference>
<accession>A0ABZ2PVR8</accession>
<name>A0ABZ2PVR8_9BURK</name>
<evidence type="ECO:0000256" key="9">
    <source>
        <dbReference type="RuleBase" id="RU003435"/>
    </source>
</evidence>
<evidence type="ECO:0000256" key="7">
    <source>
        <dbReference type="ARBA" id="ARBA00024603"/>
    </source>
</evidence>
<dbReference type="Gene3D" id="1.10.1370.10">
    <property type="entry name" value="Neurolysin, domain 3"/>
    <property type="match status" value="1"/>
</dbReference>
<dbReference type="PANTHER" id="PTHR11804">
    <property type="entry name" value="PROTEASE M3 THIMET OLIGOPEPTIDASE-RELATED"/>
    <property type="match status" value="1"/>
</dbReference>
<dbReference type="RefSeq" id="WP_338911541.1">
    <property type="nucleotide sequence ID" value="NZ_CP062176.1"/>
</dbReference>
<dbReference type="InterPro" id="IPR045090">
    <property type="entry name" value="Pept_M3A_M3B"/>
</dbReference>
<comment type="cofactor">
    <cofactor evidence="9">
        <name>Zn(2+)</name>
        <dbReference type="ChEBI" id="CHEBI:29105"/>
    </cofactor>
    <text evidence="9">Binds 1 zinc ion.</text>
</comment>
<comment type="similarity">
    <text evidence="1 9">Belongs to the peptidase M3 family.</text>
</comment>
<keyword evidence="2 9" id="KW-0645">Protease</keyword>
<keyword evidence="13" id="KW-1185">Reference proteome</keyword>
<evidence type="ECO:0000256" key="3">
    <source>
        <dbReference type="ARBA" id="ARBA00022723"/>
    </source>
</evidence>
<dbReference type="EC" id="3.4.24.70" evidence="8"/>
<evidence type="ECO:0000313" key="13">
    <source>
        <dbReference type="Proteomes" id="UP001493153"/>
    </source>
</evidence>
<dbReference type="InterPro" id="IPR024077">
    <property type="entry name" value="Neurolysin/TOP_dom2"/>
</dbReference>
<reference evidence="12 13" key="1">
    <citation type="submission" date="2020-09" db="EMBL/GenBank/DDBJ databases">
        <title>Genome sequences of Mycetohabitans spp.</title>
        <authorList>
            <person name="Carter M.E."/>
            <person name="Carpenter S.C.D."/>
            <person name="Bogdanove A.J."/>
        </authorList>
    </citation>
    <scope>NUCLEOTIDE SEQUENCE [LARGE SCALE GENOMIC DNA]</scope>
    <source>
        <strain evidence="12 13">B12</strain>
    </source>
</reference>
<sequence length="696" mass="77241">MPHTAANNPLLDFSDLPRFASIRPEHVTPALDVLLDAANDAIERASAPHTPATWEAVIDPIEAATEPLSRAWGVIGHLNAVADTPALRTAHAQNLSRVTEFWSNVGQNLALYDKYKAIAASSAYAQLSDARKKILDNALRDFRLSGAELPEASKPRFAQLQDQQATLAKAFSDHVLDATNAYAYFATDSAQLAGLPADAVDAARHAAEKDGKPGWKFTLHFPSYFPVLQYAEHRPMREAMYRAYATRASELGAEYGNGKPEWDNTANMAEQLKLRAEEASMLGYRNFAEVSLEPKMADSPDQVITFLDDLARRARPYAEKDWAQLRAFAANELGLAQLAPWDIAYASEKLRQKRYAFSENEVKQYFPERVVLQGLFRVTETLFGVSIKPDTAETWHPDVRFFRVENADGNLVAQFYLDLYAREGKRGGAWMDDARSRRKRGDGSLQTPVAYLTCNFSAPVGDKPACFTHDEVITLFHEFGHGLHHMLTRIEELGVSGINGVEWDAVELPSQFMENFCWEWDVLTGMTSHVDTGAPLPRELFDKMLAARNFQSGLATLRQIVFSKFDMLLHTGYDLDGTVSVNALARQINDSCHVVPQAPFSRWPNTFSHIFAGGYAAGYYSYKWAEVLSADAYAAFEEAASTSGSVLDRQTGARYRAEILEVGGSRAAMASFKAFRGREPNIEALLRHNGMAGEAA</sequence>
<evidence type="ECO:0000256" key="2">
    <source>
        <dbReference type="ARBA" id="ARBA00022670"/>
    </source>
</evidence>
<dbReference type="InterPro" id="IPR024079">
    <property type="entry name" value="MetalloPept_cat_dom_sf"/>
</dbReference>
<dbReference type="Pfam" id="PF01432">
    <property type="entry name" value="Peptidase_M3"/>
    <property type="match status" value="1"/>
</dbReference>
<dbReference type="EMBL" id="CP062176">
    <property type="protein sequence ID" value="WXK39033.1"/>
    <property type="molecule type" value="Genomic_DNA"/>
</dbReference>
<comment type="catalytic activity">
    <reaction evidence="7">
        <text>Hydrolysis of oligopeptides, with broad specificity. Gly or Ala commonly occur as P1 or P1' residues, but more distant residues are also important, as is shown by the fact that Z-Gly-Pro-Gly-|-Gly-Pro-Ala is cleaved, but not Z-(Gly)(5).</text>
        <dbReference type="EC" id="3.4.24.70"/>
    </reaction>
</comment>
<feature type="domain" description="Peptidase M3A/M3B catalytic" evidence="10">
    <location>
        <begin position="227"/>
        <end position="690"/>
    </location>
</feature>
<keyword evidence="5 9" id="KW-0862">Zinc</keyword>
<evidence type="ECO:0000259" key="10">
    <source>
        <dbReference type="Pfam" id="PF01432"/>
    </source>
</evidence>
<gene>
    <name evidence="12" type="ORF">IHE29_06960</name>
</gene>
<dbReference type="InterPro" id="IPR034005">
    <property type="entry name" value="M3A_DCP"/>
</dbReference>
<evidence type="ECO:0000256" key="6">
    <source>
        <dbReference type="ARBA" id="ARBA00023049"/>
    </source>
</evidence>
<dbReference type="CDD" id="cd06456">
    <property type="entry name" value="M3A_DCP"/>
    <property type="match status" value="1"/>
</dbReference>
<proteinExistence type="inferred from homology"/>
<evidence type="ECO:0000256" key="4">
    <source>
        <dbReference type="ARBA" id="ARBA00022801"/>
    </source>
</evidence>
<dbReference type="Gene3D" id="1.10.1370.40">
    <property type="match status" value="1"/>
</dbReference>
<keyword evidence="3 9" id="KW-0479">Metal-binding</keyword>
<protein>
    <recommendedName>
        <fullName evidence="8">oligopeptidase A</fullName>
        <ecNumber evidence="8">3.4.24.70</ecNumber>
    </recommendedName>
</protein>
<keyword evidence="4 9" id="KW-0378">Hydrolase</keyword>
<dbReference type="Proteomes" id="UP001493153">
    <property type="component" value="Chromosome"/>
</dbReference>
<evidence type="ECO:0000259" key="11">
    <source>
        <dbReference type="Pfam" id="PF19310"/>
    </source>
</evidence>
<dbReference type="InterPro" id="IPR045666">
    <property type="entry name" value="OpdA_N"/>
</dbReference>
<organism evidence="12 13">
    <name type="scientific">Mycetohabitans rhizoxinica</name>
    <dbReference type="NCBI Taxonomy" id="412963"/>
    <lineage>
        <taxon>Bacteria</taxon>
        <taxon>Pseudomonadati</taxon>
        <taxon>Pseudomonadota</taxon>
        <taxon>Betaproteobacteria</taxon>
        <taxon>Burkholderiales</taxon>
        <taxon>Burkholderiaceae</taxon>
        <taxon>Mycetohabitans</taxon>
    </lineage>
</organism>
<dbReference type="Pfam" id="PF19310">
    <property type="entry name" value="TOP_N"/>
    <property type="match status" value="1"/>
</dbReference>